<dbReference type="EMBL" id="ABYI02000036">
    <property type="protein sequence ID" value="EEG72733.1"/>
    <property type="molecule type" value="Genomic_DNA"/>
</dbReference>
<feature type="domain" description="HTH LytTR-type" evidence="5">
    <location>
        <begin position="142"/>
        <end position="226"/>
    </location>
</feature>
<dbReference type="HOGENOM" id="CLU_000445_14_2_9"/>
<comment type="caution">
    <text evidence="6">The sequence shown here is derived from an EMBL/GenBank/DDBJ whole genome shotgun (WGS) entry which is preliminary data.</text>
</comment>
<keyword evidence="7" id="KW-1185">Reference proteome</keyword>
<dbReference type="PANTHER" id="PTHR37299:SF1">
    <property type="entry name" value="STAGE 0 SPORULATION PROTEIN A HOMOLOG"/>
    <property type="match status" value="1"/>
</dbReference>
<evidence type="ECO:0000256" key="2">
    <source>
        <dbReference type="ARBA" id="ARBA00024867"/>
    </source>
</evidence>
<dbReference type="InterPro" id="IPR046947">
    <property type="entry name" value="LytR-like"/>
</dbReference>
<dbReference type="Gene3D" id="2.40.50.1020">
    <property type="entry name" value="LytTr DNA-binding domain"/>
    <property type="match status" value="1"/>
</dbReference>
<accession>C0C4W5</accession>
<dbReference type="Proteomes" id="UP000004893">
    <property type="component" value="Unassembled WGS sequence"/>
</dbReference>
<reference evidence="6" key="2">
    <citation type="submission" date="2013-06" db="EMBL/GenBank/DDBJ databases">
        <title>Draft genome sequence of Clostridium hylemonae (DSM 15053).</title>
        <authorList>
            <person name="Sudarsanam P."/>
            <person name="Ley R."/>
            <person name="Guruge J."/>
            <person name="Turnbaugh P.J."/>
            <person name="Mahowald M."/>
            <person name="Liep D."/>
            <person name="Gordon J."/>
        </authorList>
    </citation>
    <scope>NUCLEOTIDE SEQUENCE</scope>
    <source>
        <strain evidence="6">DSM 15053</strain>
    </source>
</reference>
<evidence type="ECO:0000259" key="4">
    <source>
        <dbReference type="PROSITE" id="PS50110"/>
    </source>
</evidence>
<dbReference type="InterPro" id="IPR001789">
    <property type="entry name" value="Sig_transdc_resp-reg_receiver"/>
</dbReference>
<dbReference type="eggNOG" id="COG3279">
    <property type="taxonomic scope" value="Bacteria"/>
</dbReference>
<dbReference type="Pfam" id="PF00072">
    <property type="entry name" value="Response_reg"/>
    <property type="match status" value="1"/>
</dbReference>
<dbReference type="InterPro" id="IPR011006">
    <property type="entry name" value="CheY-like_superfamily"/>
</dbReference>
<dbReference type="OrthoDB" id="9774865at2"/>
<name>C0C4W5_9FIRM</name>
<dbReference type="STRING" id="553973.CLOHYLEM_07131"/>
<protein>
    <recommendedName>
        <fullName evidence="1">Stage 0 sporulation protein A homolog</fullName>
    </recommendedName>
</protein>
<evidence type="ECO:0000256" key="3">
    <source>
        <dbReference type="PROSITE-ProRule" id="PRU00169"/>
    </source>
</evidence>
<keyword evidence="3" id="KW-0597">Phosphoprotein</keyword>
<proteinExistence type="predicted"/>
<dbReference type="SMART" id="SM00850">
    <property type="entry name" value="LytTR"/>
    <property type="match status" value="1"/>
</dbReference>
<dbReference type="InterPro" id="IPR007492">
    <property type="entry name" value="LytTR_DNA-bd_dom"/>
</dbReference>
<dbReference type="Pfam" id="PF04397">
    <property type="entry name" value="LytTR"/>
    <property type="match status" value="1"/>
</dbReference>
<reference evidence="6" key="1">
    <citation type="submission" date="2009-02" db="EMBL/GenBank/DDBJ databases">
        <authorList>
            <person name="Fulton L."/>
            <person name="Clifton S."/>
            <person name="Fulton B."/>
            <person name="Xu J."/>
            <person name="Minx P."/>
            <person name="Pepin K.H."/>
            <person name="Johnson M."/>
            <person name="Bhonagiri V."/>
            <person name="Nash W.E."/>
            <person name="Mardis E.R."/>
            <person name="Wilson R.K."/>
        </authorList>
    </citation>
    <scope>NUCLEOTIDE SEQUENCE [LARGE SCALE GENOMIC DNA]</scope>
    <source>
        <strain evidence="6">DSM 15053</strain>
    </source>
</reference>
<gene>
    <name evidence="6" type="ORF">CLOHYLEM_07131</name>
</gene>
<comment type="function">
    <text evidence="2">May play the central regulatory role in sporulation. It may be an element of the effector pathway responsible for the activation of sporulation genes in response to nutritional stress. Spo0A may act in concert with spo0H (a sigma factor) to control the expression of some genes that are critical to the sporulation process.</text>
</comment>
<dbReference type="SUPFAM" id="SSF52172">
    <property type="entry name" value="CheY-like"/>
    <property type="match status" value="1"/>
</dbReference>
<dbReference type="RefSeq" id="WP_006444487.1">
    <property type="nucleotide sequence ID" value="NZ_CP036524.1"/>
</dbReference>
<evidence type="ECO:0000256" key="1">
    <source>
        <dbReference type="ARBA" id="ARBA00018672"/>
    </source>
</evidence>
<feature type="domain" description="Response regulatory" evidence="4">
    <location>
        <begin position="3"/>
        <end position="115"/>
    </location>
</feature>
<dbReference type="GO" id="GO:0003677">
    <property type="term" value="F:DNA binding"/>
    <property type="evidence" value="ECO:0007669"/>
    <property type="project" value="InterPro"/>
</dbReference>
<dbReference type="SMART" id="SM00448">
    <property type="entry name" value="REC"/>
    <property type="match status" value="1"/>
</dbReference>
<dbReference type="GO" id="GO:0000156">
    <property type="term" value="F:phosphorelay response regulator activity"/>
    <property type="evidence" value="ECO:0007669"/>
    <property type="project" value="InterPro"/>
</dbReference>
<dbReference type="PROSITE" id="PS50110">
    <property type="entry name" value="RESPONSE_REGULATORY"/>
    <property type="match status" value="1"/>
</dbReference>
<feature type="modified residue" description="4-aspartylphosphate" evidence="3">
    <location>
        <position position="52"/>
    </location>
</feature>
<evidence type="ECO:0000313" key="6">
    <source>
        <dbReference type="EMBL" id="EEG72733.1"/>
    </source>
</evidence>
<dbReference type="AlphaFoldDB" id="C0C4W5"/>
<evidence type="ECO:0000259" key="5">
    <source>
        <dbReference type="PROSITE" id="PS50930"/>
    </source>
</evidence>
<sequence length="232" mass="26824">MYRVAICDDDFNIRRLIQRAVENSGTECGISEFAGGMELLDGYTGYDVLFLDIDMPGMDGLETASRIRKSDRSVRIIYVTGYEDYMRQSFNVHPFSFLLKPVSEEDIRRQFSEACAYGREREQKRTLHFAAFGGTIETDVYDIYYMEYVSRKIRMVTQSGEYILKGKISELARRMEGYGFAAPHKSFTVNLYHVKSIKGYDIYMVNGDIIPLSQKRSTQFRGKLGRLQAEYI</sequence>
<dbReference type="Gene3D" id="3.40.50.2300">
    <property type="match status" value="1"/>
</dbReference>
<dbReference type="PROSITE" id="PS50930">
    <property type="entry name" value="HTH_LYTTR"/>
    <property type="match status" value="1"/>
</dbReference>
<evidence type="ECO:0000313" key="7">
    <source>
        <dbReference type="Proteomes" id="UP000004893"/>
    </source>
</evidence>
<organism evidence="6 7">
    <name type="scientific">[Clostridium] hylemonae DSM 15053</name>
    <dbReference type="NCBI Taxonomy" id="553973"/>
    <lineage>
        <taxon>Bacteria</taxon>
        <taxon>Bacillati</taxon>
        <taxon>Bacillota</taxon>
        <taxon>Clostridia</taxon>
        <taxon>Lachnospirales</taxon>
        <taxon>Lachnospiraceae</taxon>
    </lineage>
</organism>
<dbReference type="PANTHER" id="PTHR37299">
    <property type="entry name" value="TRANSCRIPTIONAL REGULATOR-RELATED"/>
    <property type="match status" value="1"/>
</dbReference>